<proteinExistence type="predicted"/>
<dbReference type="EMBL" id="CM044707">
    <property type="protein sequence ID" value="KAI5654258.1"/>
    <property type="molecule type" value="Genomic_DNA"/>
</dbReference>
<gene>
    <name evidence="1" type="ORF">M9H77_31445</name>
</gene>
<name>A0ACC0A2H2_CATRO</name>
<evidence type="ECO:0000313" key="1">
    <source>
        <dbReference type="EMBL" id="KAI5654258.1"/>
    </source>
</evidence>
<dbReference type="Proteomes" id="UP001060085">
    <property type="component" value="Linkage Group LG07"/>
</dbReference>
<reference evidence="2" key="1">
    <citation type="journal article" date="2023" name="Nat. Plants">
        <title>Single-cell RNA sequencing provides a high-resolution roadmap for understanding the multicellular compartmentation of specialized metabolism.</title>
        <authorList>
            <person name="Sun S."/>
            <person name="Shen X."/>
            <person name="Li Y."/>
            <person name="Li Y."/>
            <person name="Wang S."/>
            <person name="Li R."/>
            <person name="Zhang H."/>
            <person name="Shen G."/>
            <person name="Guo B."/>
            <person name="Wei J."/>
            <person name="Xu J."/>
            <person name="St-Pierre B."/>
            <person name="Chen S."/>
            <person name="Sun C."/>
        </authorList>
    </citation>
    <scope>NUCLEOTIDE SEQUENCE [LARGE SCALE GENOMIC DNA]</scope>
</reference>
<sequence length="96" mass="11528">MAWKSKAKDRLRDLLGNARGKNKRPSWIDILGRYDLTERFSRSKYLKELQEQKKGEYVDFRTRRFWEKFHEVRKKAKQDAEALGTSMPDDLQLIPL</sequence>
<comment type="caution">
    <text evidence="1">The sequence shown here is derived from an EMBL/GenBank/DDBJ whole genome shotgun (WGS) entry which is preliminary data.</text>
</comment>
<accession>A0ACC0A2H2</accession>
<protein>
    <submittedName>
        <fullName evidence="1">Uncharacterized protein</fullName>
    </submittedName>
</protein>
<evidence type="ECO:0000313" key="2">
    <source>
        <dbReference type="Proteomes" id="UP001060085"/>
    </source>
</evidence>
<organism evidence="1 2">
    <name type="scientific">Catharanthus roseus</name>
    <name type="common">Madagascar periwinkle</name>
    <name type="synonym">Vinca rosea</name>
    <dbReference type="NCBI Taxonomy" id="4058"/>
    <lineage>
        <taxon>Eukaryota</taxon>
        <taxon>Viridiplantae</taxon>
        <taxon>Streptophyta</taxon>
        <taxon>Embryophyta</taxon>
        <taxon>Tracheophyta</taxon>
        <taxon>Spermatophyta</taxon>
        <taxon>Magnoliopsida</taxon>
        <taxon>eudicotyledons</taxon>
        <taxon>Gunneridae</taxon>
        <taxon>Pentapetalae</taxon>
        <taxon>asterids</taxon>
        <taxon>lamiids</taxon>
        <taxon>Gentianales</taxon>
        <taxon>Apocynaceae</taxon>
        <taxon>Rauvolfioideae</taxon>
        <taxon>Vinceae</taxon>
        <taxon>Catharanthinae</taxon>
        <taxon>Catharanthus</taxon>
    </lineage>
</organism>
<keyword evidence="2" id="KW-1185">Reference proteome</keyword>